<dbReference type="PROSITE" id="PS51832">
    <property type="entry name" value="HD_GYP"/>
    <property type="match status" value="1"/>
</dbReference>
<proteinExistence type="predicted"/>
<dbReference type="Gene3D" id="1.10.3210.10">
    <property type="entry name" value="Hypothetical protein af1432"/>
    <property type="match status" value="1"/>
</dbReference>
<evidence type="ECO:0000259" key="1">
    <source>
        <dbReference type="PROSITE" id="PS51832"/>
    </source>
</evidence>
<dbReference type="KEGG" id="dez:DKM44_01450"/>
<dbReference type="InterPro" id="IPR052020">
    <property type="entry name" value="Cyclic_di-GMP/3'3'-cGAMP_PDE"/>
</dbReference>
<dbReference type="EMBL" id="CP029494">
    <property type="protein sequence ID" value="AWN22067.1"/>
    <property type="molecule type" value="Genomic_DNA"/>
</dbReference>
<dbReference type="PANTHER" id="PTHR45228">
    <property type="entry name" value="CYCLIC DI-GMP PHOSPHODIESTERASE TM_0186-RELATED"/>
    <property type="match status" value="1"/>
</dbReference>
<dbReference type="SUPFAM" id="SSF48452">
    <property type="entry name" value="TPR-like"/>
    <property type="match status" value="2"/>
</dbReference>
<keyword evidence="3" id="KW-1185">Reference proteome</keyword>
<dbReference type="Pfam" id="PF13487">
    <property type="entry name" value="HD_5"/>
    <property type="match status" value="1"/>
</dbReference>
<organism evidence="2 3">
    <name type="scientific">Deinococcus irradiatisoli</name>
    <dbReference type="NCBI Taxonomy" id="2202254"/>
    <lineage>
        <taxon>Bacteria</taxon>
        <taxon>Thermotogati</taxon>
        <taxon>Deinococcota</taxon>
        <taxon>Deinococci</taxon>
        <taxon>Deinococcales</taxon>
        <taxon>Deinococcaceae</taxon>
        <taxon>Deinococcus</taxon>
    </lineage>
</organism>
<accession>A0A2Z3JAC7</accession>
<dbReference type="AlphaFoldDB" id="A0A2Z3JAC7"/>
<evidence type="ECO:0000313" key="2">
    <source>
        <dbReference type="EMBL" id="AWN22067.1"/>
    </source>
</evidence>
<dbReference type="InterPro" id="IPR037522">
    <property type="entry name" value="HD_GYP_dom"/>
</dbReference>
<protein>
    <recommendedName>
        <fullName evidence="1">HD-GYP domain-containing protein</fullName>
    </recommendedName>
</protein>
<dbReference type="Proteomes" id="UP000245368">
    <property type="component" value="Chromosome"/>
</dbReference>
<dbReference type="InterPro" id="IPR011990">
    <property type="entry name" value="TPR-like_helical_dom_sf"/>
</dbReference>
<gene>
    <name evidence="2" type="ORF">DKM44_01450</name>
</gene>
<dbReference type="PANTHER" id="PTHR45228:SF8">
    <property type="entry name" value="TWO-COMPONENT RESPONSE REGULATOR-RELATED"/>
    <property type="match status" value="1"/>
</dbReference>
<reference evidence="2 3" key="1">
    <citation type="submission" date="2018-05" db="EMBL/GenBank/DDBJ databases">
        <title>Complete Genome Sequence of Deinococcus sp. strain 17bor-2.</title>
        <authorList>
            <person name="Srinivasan S."/>
        </authorList>
    </citation>
    <scope>NUCLEOTIDE SEQUENCE [LARGE SCALE GENOMIC DNA]</scope>
    <source>
        <strain evidence="2 3">17bor-2</strain>
    </source>
</reference>
<dbReference type="SUPFAM" id="SSF109604">
    <property type="entry name" value="HD-domain/PDEase-like"/>
    <property type="match status" value="1"/>
</dbReference>
<name>A0A2Z3JAC7_9DEIO</name>
<dbReference type="Gene3D" id="1.25.40.10">
    <property type="entry name" value="Tetratricopeptide repeat domain"/>
    <property type="match status" value="1"/>
</dbReference>
<feature type="domain" description="HD-GYP" evidence="1">
    <location>
        <begin position="366"/>
        <end position="563"/>
    </location>
</feature>
<dbReference type="CDD" id="cd00077">
    <property type="entry name" value="HDc"/>
    <property type="match status" value="1"/>
</dbReference>
<evidence type="ECO:0000313" key="3">
    <source>
        <dbReference type="Proteomes" id="UP000245368"/>
    </source>
</evidence>
<sequence>MLEVMFPGLPAAAFETPGGAPVAQRLADSCRRVQAARDADDFAALHTARRIEGELLLLSGEPHAALGAFLEAVALCEVSDLSGQARLWQLAARAQAALAAPAEAQEYLGLGLRLMEEARDLTGAIDLLEDLAALHARAGEHQRELEHLEANLTLRRELGDAAGLCRTLLAVGKSRLRQQPAQVQRAQRDLKAAIKAAQEIGSVSLLAQARGWLGHAHWLLQHLDEADSLFSQSYHDLERLGDLARMAQVRLGQGRVAASRADPPSALRLGGQALDLCRQSGNRSTEVQVLLLLSEQSQAGGDLAAALEYHRAYHELSVQLHRARSEHRAQQIAARIGLQGSRQEADFYRERGSLLERRVAERAAQLEATQMEMIELLASAAECRDAPQGLHNAWVGEASACVALHLGWNESQARDLGLAARLHDIGKLAVPDAVLLKQGPLIESEWTLMRTHTTLGARLLSCSTSPLLALAAEIAQSHHERWDGLGYPAGLRGSAIPQSGRIVAVVDTFDALISQRPYKAAWTLEEAAAYLHDKAGQHFDPLVVAAVVELHRLGELPPRDERALRAVPSVS</sequence>
<dbReference type="InterPro" id="IPR003607">
    <property type="entry name" value="HD/PDEase_dom"/>
</dbReference>